<dbReference type="RefSeq" id="WP_182203131.1">
    <property type="nucleotide sequence ID" value="NZ_JACGLT010000003.1"/>
</dbReference>
<dbReference type="Proteomes" id="UP000541857">
    <property type="component" value="Unassembled WGS sequence"/>
</dbReference>
<accession>A0A7W2M3I4</accession>
<dbReference type="InterPro" id="IPR013740">
    <property type="entry name" value="Redoxin"/>
</dbReference>
<dbReference type="InterPro" id="IPR050553">
    <property type="entry name" value="Thioredoxin_ResA/DsbE_sf"/>
</dbReference>
<dbReference type="PANTHER" id="PTHR42852:SF13">
    <property type="entry name" value="PROTEIN DIPZ"/>
    <property type="match status" value="1"/>
</dbReference>
<reference evidence="2 3" key="1">
    <citation type="submission" date="2020-07" db="EMBL/GenBank/DDBJ databases">
        <title>Bacterium isolated from marine sediment.</title>
        <authorList>
            <person name="Shang D."/>
        </authorList>
    </citation>
    <scope>NUCLEOTIDE SEQUENCE [LARGE SCALE GENOMIC DNA]</scope>
    <source>
        <strain evidence="2 3">F6074</strain>
    </source>
</reference>
<organism evidence="2 3">
    <name type="scientific">Gelidibacter maritimus</name>
    <dbReference type="NCBI Taxonomy" id="2761487"/>
    <lineage>
        <taxon>Bacteria</taxon>
        <taxon>Pseudomonadati</taxon>
        <taxon>Bacteroidota</taxon>
        <taxon>Flavobacteriia</taxon>
        <taxon>Flavobacteriales</taxon>
        <taxon>Flavobacteriaceae</taxon>
        <taxon>Gelidibacter</taxon>
    </lineage>
</organism>
<keyword evidence="3" id="KW-1185">Reference proteome</keyword>
<comment type="caution">
    <text evidence="2">The sequence shown here is derived from an EMBL/GenBank/DDBJ whole genome shotgun (WGS) entry which is preliminary data.</text>
</comment>
<gene>
    <name evidence="2" type="ORF">H3Z82_04845</name>
</gene>
<dbReference type="EMBL" id="JACGLT010000003">
    <property type="protein sequence ID" value="MBA6152048.1"/>
    <property type="molecule type" value="Genomic_DNA"/>
</dbReference>
<dbReference type="PROSITE" id="PS51257">
    <property type="entry name" value="PROKAR_LIPOPROTEIN"/>
    <property type="match status" value="1"/>
</dbReference>
<dbReference type="InterPro" id="IPR013766">
    <property type="entry name" value="Thioredoxin_domain"/>
</dbReference>
<dbReference type="AlphaFoldDB" id="A0A7W2M3I4"/>
<dbReference type="PROSITE" id="PS51352">
    <property type="entry name" value="THIOREDOXIN_2"/>
    <property type="match status" value="1"/>
</dbReference>
<proteinExistence type="predicted"/>
<feature type="domain" description="Thioredoxin" evidence="1">
    <location>
        <begin position="319"/>
        <end position="459"/>
    </location>
</feature>
<dbReference type="SUPFAM" id="SSF52833">
    <property type="entry name" value="Thioredoxin-like"/>
    <property type="match status" value="1"/>
</dbReference>
<dbReference type="PANTHER" id="PTHR42852">
    <property type="entry name" value="THIOL:DISULFIDE INTERCHANGE PROTEIN DSBE"/>
    <property type="match status" value="1"/>
</dbReference>
<dbReference type="CDD" id="cd02966">
    <property type="entry name" value="TlpA_like_family"/>
    <property type="match status" value="1"/>
</dbReference>
<dbReference type="InterPro" id="IPR036249">
    <property type="entry name" value="Thioredoxin-like_sf"/>
</dbReference>
<protein>
    <submittedName>
        <fullName evidence="2">TlpA family protein disulfide reductase</fullName>
    </submittedName>
</protein>
<name>A0A7W2M3I4_9FLAO</name>
<evidence type="ECO:0000313" key="3">
    <source>
        <dbReference type="Proteomes" id="UP000541857"/>
    </source>
</evidence>
<dbReference type="GO" id="GO:0016491">
    <property type="term" value="F:oxidoreductase activity"/>
    <property type="evidence" value="ECO:0007669"/>
    <property type="project" value="InterPro"/>
</dbReference>
<dbReference type="Gene3D" id="3.40.30.10">
    <property type="entry name" value="Glutaredoxin"/>
    <property type="match status" value="1"/>
</dbReference>
<evidence type="ECO:0000259" key="1">
    <source>
        <dbReference type="PROSITE" id="PS51352"/>
    </source>
</evidence>
<dbReference type="Pfam" id="PF08534">
    <property type="entry name" value="Redoxin"/>
    <property type="match status" value="1"/>
</dbReference>
<sequence>MAHKVSIINLIALIGMLLLLTASCKKSRFQDGLNKNTDIILNINMGQHGSSRSVSVFFKDSSYRVSLDSQGIAKLNISGVSGSGYASIYGPREIRSTYLEPGKELSLYRDENGEYSFTGDMAKINNYLNNYIPRLNVDYKMQEEKFLNQWGKLSGLLKMHFDTLSLPDNFIKIEKRRMDFIVNNMLLDYSLYYSRYHGIDHSPSDDYYNTLVEKMQEDSTLSELFEYRQSFKKWVQMLANRNSLDNKPISKLRSQLTYVDDNIEGARLAEYLTHSFIFYYVRDNGIAGIDEMLPFYNLKVEDRSKISEFQKMYNEYSKLEKGNPAPDFKFTSIDGNSFQLSDFYGKYLYIDVWATWCVPCLKEYPVLKKLEEQFEGRKINFVSVSIDENMNDWREKVEKENMKGFVLHIGNDTTFRKNYMIDLIPRFILIDPQGNIIDSKMTRPSNLKTSQSLSKLPGI</sequence>
<evidence type="ECO:0000313" key="2">
    <source>
        <dbReference type="EMBL" id="MBA6152048.1"/>
    </source>
</evidence>